<dbReference type="InterPro" id="IPR018356">
    <property type="entry name" value="Tscrpt_reg_HTH_DeoR_CS"/>
</dbReference>
<dbReference type="InterPro" id="IPR014036">
    <property type="entry name" value="DeoR-like_C"/>
</dbReference>
<dbReference type="InterPro" id="IPR036388">
    <property type="entry name" value="WH-like_DNA-bd_sf"/>
</dbReference>
<accession>A0A1D7QM66</accession>
<dbReference type="PRINTS" id="PR00037">
    <property type="entry name" value="HTHLACR"/>
</dbReference>
<dbReference type="EMBL" id="CP017141">
    <property type="protein sequence ID" value="AOM79760.1"/>
    <property type="molecule type" value="Genomic_DNA"/>
</dbReference>
<dbReference type="SMART" id="SM01134">
    <property type="entry name" value="DeoRC"/>
    <property type="match status" value="1"/>
</dbReference>
<evidence type="ECO:0000256" key="2">
    <source>
        <dbReference type="ARBA" id="ARBA00023015"/>
    </source>
</evidence>
<dbReference type="InterPro" id="IPR037171">
    <property type="entry name" value="NagB/RpiA_transferase-like"/>
</dbReference>
<keyword evidence="2" id="KW-0805">Transcription regulation</keyword>
<evidence type="ECO:0000259" key="5">
    <source>
        <dbReference type="PROSITE" id="PS51000"/>
    </source>
</evidence>
<dbReference type="GO" id="GO:0003677">
    <property type="term" value="F:DNA binding"/>
    <property type="evidence" value="ECO:0007669"/>
    <property type="project" value="UniProtKB-KW"/>
</dbReference>
<dbReference type="Gene3D" id="3.40.50.1360">
    <property type="match status" value="1"/>
</dbReference>
<dbReference type="Pfam" id="PF00455">
    <property type="entry name" value="DeoRC"/>
    <property type="match status" value="1"/>
</dbReference>
<sequence length="249" mass="27566">MIKEERLQLIIEHIRKERKVLLGDLSTLLGVSEDTVRRDIKELSDQGLLKAVRGGAISRSPIPRHFREREHYDVSHKGIIAEKAVKLIKNGQVVLFDSGTSVLAIATLLPRDLQITVITNSFPVATVLEDHPCIEVIFLGGRLNKSSFSTSGFEVIQTIRGIRPDICFLGICSIDLISGVTGISYEDCQVKKAMVETSKQIIALATVEKLGTTEPYYITSMSDIDTIITDIDPDDESLKAYKDAGIRLE</sequence>
<dbReference type="AlphaFoldDB" id="A0A1D7QM66"/>
<dbReference type="SUPFAM" id="SSF100950">
    <property type="entry name" value="NagB/RpiA/CoA transferase-like"/>
    <property type="match status" value="1"/>
</dbReference>
<dbReference type="Pfam" id="PF08220">
    <property type="entry name" value="HTH_DeoR"/>
    <property type="match status" value="1"/>
</dbReference>
<protein>
    <submittedName>
        <fullName evidence="6">DeoR family transcriptional regulator</fullName>
    </submittedName>
</protein>
<dbReference type="KEGG" id="psty:BFS30_22910"/>
<keyword evidence="4" id="KW-0804">Transcription</keyword>
<feature type="domain" description="HTH deoR-type" evidence="5">
    <location>
        <begin position="3"/>
        <end position="58"/>
    </location>
</feature>
<reference evidence="6 7" key="1">
    <citation type="submission" date="2016-08" db="EMBL/GenBank/DDBJ databases">
        <authorList>
            <person name="Seilhamer J.J."/>
        </authorList>
    </citation>
    <scope>NUCLEOTIDE SEQUENCE [LARGE SCALE GENOMIC DNA]</scope>
    <source>
        <strain evidence="6 7">DX4</strain>
    </source>
</reference>
<keyword evidence="1" id="KW-0678">Repressor</keyword>
<dbReference type="Gene3D" id="1.10.10.10">
    <property type="entry name" value="Winged helix-like DNA-binding domain superfamily/Winged helix DNA-binding domain"/>
    <property type="match status" value="1"/>
</dbReference>
<name>A0A1D7QM66_9SPHI</name>
<evidence type="ECO:0000313" key="6">
    <source>
        <dbReference type="EMBL" id="AOM79760.1"/>
    </source>
</evidence>
<dbReference type="RefSeq" id="WP_069381422.1">
    <property type="nucleotide sequence ID" value="NZ_CP017141.1"/>
</dbReference>
<evidence type="ECO:0000256" key="1">
    <source>
        <dbReference type="ARBA" id="ARBA00022491"/>
    </source>
</evidence>
<evidence type="ECO:0000313" key="7">
    <source>
        <dbReference type="Proteomes" id="UP000094313"/>
    </source>
</evidence>
<proteinExistence type="predicted"/>
<evidence type="ECO:0000256" key="3">
    <source>
        <dbReference type="ARBA" id="ARBA00023125"/>
    </source>
</evidence>
<organism evidence="6 7">
    <name type="scientific">Pedobacter steynii</name>
    <dbReference type="NCBI Taxonomy" id="430522"/>
    <lineage>
        <taxon>Bacteria</taxon>
        <taxon>Pseudomonadati</taxon>
        <taxon>Bacteroidota</taxon>
        <taxon>Sphingobacteriia</taxon>
        <taxon>Sphingobacteriales</taxon>
        <taxon>Sphingobacteriaceae</taxon>
        <taxon>Pedobacter</taxon>
    </lineage>
</organism>
<gene>
    <name evidence="6" type="ORF">BFS30_22910</name>
</gene>
<dbReference type="PROSITE" id="PS00894">
    <property type="entry name" value="HTH_DEOR_1"/>
    <property type="match status" value="1"/>
</dbReference>
<dbReference type="InterPro" id="IPR050313">
    <property type="entry name" value="Carb_Metab_HTH_regulators"/>
</dbReference>
<dbReference type="Proteomes" id="UP000094313">
    <property type="component" value="Chromosome"/>
</dbReference>
<dbReference type="PANTHER" id="PTHR30363:SF4">
    <property type="entry name" value="GLYCEROL-3-PHOSPHATE REGULON REPRESSOR"/>
    <property type="match status" value="1"/>
</dbReference>
<dbReference type="SUPFAM" id="SSF46785">
    <property type="entry name" value="Winged helix' DNA-binding domain"/>
    <property type="match status" value="1"/>
</dbReference>
<keyword evidence="3" id="KW-0238">DNA-binding</keyword>
<dbReference type="InterPro" id="IPR036390">
    <property type="entry name" value="WH_DNA-bd_sf"/>
</dbReference>
<keyword evidence="7" id="KW-1185">Reference proteome</keyword>
<dbReference type="InterPro" id="IPR001034">
    <property type="entry name" value="DeoR_HTH"/>
</dbReference>
<dbReference type="GO" id="GO:0003700">
    <property type="term" value="F:DNA-binding transcription factor activity"/>
    <property type="evidence" value="ECO:0007669"/>
    <property type="project" value="InterPro"/>
</dbReference>
<dbReference type="PROSITE" id="PS51000">
    <property type="entry name" value="HTH_DEOR_2"/>
    <property type="match status" value="1"/>
</dbReference>
<dbReference type="PANTHER" id="PTHR30363">
    <property type="entry name" value="HTH-TYPE TRANSCRIPTIONAL REGULATOR SRLR-RELATED"/>
    <property type="match status" value="1"/>
</dbReference>
<dbReference type="SMART" id="SM00420">
    <property type="entry name" value="HTH_DEOR"/>
    <property type="match status" value="1"/>
</dbReference>
<evidence type="ECO:0000256" key="4">
    <source>
        <dbReference type="ARBA" id="ARBA00023163"/>
    </source>
</evidence>
<dbReference type="OrthoDB" id="9798651at2"/>